<feature type="signal peptide" evidence="2">
    <location>
        <begin position="1"/>
        <end position="28"/>
    </location>
</feature>
<keyword evidence="1" id="KW-0175">Coiled coil</keyword>
<evidence type="ECO:0000313" key="3">
    <source>
        <dbReference type="EMBL" id="UYG98077.1"/>
    </source>
</evidence>
<keyword evidence="2" id="KW-0732">Signal</keyword>
<feature type="chain" id="PRO_5041297299" evidence="2">
    <location>
        <begin position="29"/>
        <end position="117"/>
    </location>
</feature>
<protein>
    <submittedName>
        <fullName evidence="3">Uncharacterized protein</fullName>
    </submittedName>
</protein>
<gene>
    <name evidence="3" type="ORF">OD459_26710</name>
</gene>
<evidence type="ECO:0000313" key="4">
    <source>
        <dbReference type="Proteomes" id="UP001163104"/>
    </source>
</evidence>
<feature type="coiled-coil region" evidence="1">
    <location>
        <begin position="49"/>
        <end position="111"/>
    </location>
</feature>
<accession>A0AA46SL82</accession>
<keyword evidence="3" id="KW-0614">Plasmid</keyword>
<dbReference type="EMBL" id="CP107028">
    <property type="protein sequence ID" value="UYG98077.1"/>
    <property type="molecule type" value="Genomic_DNA"/>
</dbReference>
<organism evidence="3 4">
    <name type="scientific">Cytobacillus firmus</name>
    <name type="common">Bacillus firmus</name>
    <dbReference type="NCBI Taxonomy" id="1399"/>
    <lineage>
        <taxon>Bacteria</taxon>
        <taxon>Bacillati</taxon>
        <taxon>Bacillota</taxon>
        <taxon>Bacilli</taxon>
        <taxon>Bacillales</taxon>
        <taxon>Bacillaceae</taxon>
        <taxon>Cytobacillus</taxon>
    </lineage>
</organism>
<reference evidence="3" key="1">
    <citation type="submission" date="2022-10" db="EMBL/GenBank/DDBJ databases">
        <title>Mechanism of multi-heavy metal repair in Cytobacillus Firmus M7.</title>
        <authorList>
            <person name="Li X."/>
            <person name="Yu C."/>
        </authorList>
    </citation>
    <scope>NUCLEOTIDE SEQUENCE</scope>
    <source>
        <strain evidence="3">M7</strain>
        <plasmid evidence="3">p1</plasmid>
    </source>
</reference>
<dbReference type="Gene3D" id="1.10.287.40">
    <property type="entry name" value="Serine-tRNA synthetase, tRNA binding domain"/>
    <property type="match status" value="1"/>
</dbReference>
<name>A0AA46SL82_CYTFI</name>
<dbReference type="RefSeq" id="WP_263600170.1">
    <property type="nucleotide sequence ID" value="NZ_CP107028.1"/>
</dbReference>
<sequence length="117" mass="13500">MKNSVLKLISILLFASAISLPGMTSSYAKSTKNVVASEVTNEMNCCDKMDMMQKEMKSMMDQHKKMKNEMSSLFNELKQTGKLTPEKITQMQNIEQVMKQMEEKMKQMSTERMDDLK</sequence>
<geneLocation type="plasmid" evidence="3 4">
    <name>p1</name>
</geneLocation>
<dbReference type="AlphaFoldDB" id="A0AA46SL82"/>
<proteinExistence type="predicted"/>
<dbReference type="Proteomes" id="UP001163104">
    <property type="component" value="Plasmid p1"/>
</dbReference>
<dbReference type="InterPro" id="IPR042103">
    <property type="entry name" value="SerRS_1_N_sf"/>
</dbReference>
<evidence type="ECO:0000256" key="2">
    <source>
        <dbReference type="SAM" id="SignalP"/>
    </source>
</evidence>
<evidence type="ECO:0000256" key="1">
    <source>
        <dbReference type="SAM" id="Coils"/>
    </source>
</evidence>